<sequence length="35" mass="4122">MSMLHLNRCHNPQVVRSRLLLHLRSARCFTTVAIF</sequence>
<accession>F2DX12</accession>
<evidence type="ECO:0000313" key="1">
    <source>
        <dbReference type="EMBL" id="BAJ99633.1"/>
    </source>
</evidence>
<proteinExistence type="evidence at transcript level"/>
<organism evidence="1">
    <name type="scientific">Hordeum vulgare subsp. vulgare</name>
    <name type="common">Domesticated barley</name>
    <dbReference type="NCBI Taxonomy" id="112509"/>
    <lineage>
        <taxon>Eukaryota</taxon>
        <taxon>Viridiplantae</taxon>
        <taxon>Streptophyta</taxon>
        <taxon>Embryophyta</taxon>
        <taxon>Tracheophyta</taxon>
        <taxon>Spermatophyta</taxon>
        <taxon>Magnoliopsida</taxon>
        <taxon>Liliopsida</taxon>
        <taxon>Poales</taxon>
        <taxon>Poaceae</taxon>
        <taxon>BOP clade</taxon>
        <taxon>Pooideae</taxon>
        <taxon>Triticodae</taxon>
        <taxon>Triticeae</taxon>
        <taxon>Hordeinae</taxon>
        <taxon>Hordeum</taxon>
    </lineage>
</organism>
<protein>
    <submittedName>
        <fullName evidence="1">Predicted protein</fullName>
    </submittedName>
</protein>
<name>F2DX12_HORVV</name>
<reference evidence="1" key="1">
    <citation type="journal article" date="2011" name="Plant Physiol.">
        <title>Comprehensive sequence analysis of 24,783 barley full-length cDNAs derived from 12 clone libraries.</title>
        <authorList>
            <person name="Matsumoto T."/>
            <person name="Tanaka T."/>
            <person name="Sakai H."/>
            <person name="Amano N."/>
            <person name="Kanamori H."/>
            <person name="Kurita K."/>
            <person name="Kikuta A."/>
            <person name="Kamiya K."/>
            <person name="Yamamoto M."/>
            <person name="Ikawa H."/>
            <person name="Fujii N."/>
            <person name="Hori K."/>
            <person name="Itoh T."/>
            <person name="Sato K."/>
        </authorList>
    </citation>
    <scope>NUCLEOTIDE SEQUENCE</scope>
    <source>
        <tissue evidence="1">Shoot and root</tissue>
    </source>
</reference>
<dbReference type="EMBL" id="AK368430">
    <property type="protein sequence ID" value="BAJ99633.1"/>
    <property type="molecule type" value="mRNA"/>
</dbReference>
<dbReference type="AlphaFoldDB" id="F2DX12"/>